<dbReference type="Proteomes" id="UP001208935">
    <property type="component" value="Unassembled WGS sequence"/>
</dbReference>
<proteinExistence type="predicted"/>
<organism evidence="2 3">
    <name type="scientific">Verminephrobacter aporrectodeae subsp. tuberculatae</name>
    <dbReference type="NCBI Taxonomy" id="1110392"/>
    <lineage>
        <taxon>Bacteria</taxon>
        <taxon>Pseudomonadati</taxon>
        <taxon>Pseudomonadota</taxon>
        <taxon>Betaproteobacteria</taxon>
        <taxon>Burkholderiales</taxon>
        <taxon>Comamonadaceae</taxon>
        <taxon>Verminephrobacter</taxon>
    </lineage>
</organism>
<gene>
    <name evidence="2" type="ORF">D5039_20545</name>
</gene>
<name>A0ABT3KYP4_9BURK</name>
<feature type="signal peptide" evidence="1">
    <location>
        <begin position="1"/>
        <end position="36"/>
    </location>
</feature>
<keyword evidence="1" id="KW-0732">Signal</keyword>
<accession>A0ABT3KYP4</accession>
<dbReference type="EMBL" id="QZCW01000005">
    <property type="protein sequence ID" value="MCW5323442.1"/>
    <property type="molecule type" value="Genomic_DNA"/>
</dbReference>
<evidence type="ECO:0000256" key="1">
    <source>
        <dbReference type="SAM" id="SignalP"/>
    </source>
</evidence>
<protein>
    <submittedName>
        <fullName evidence="2">Uncharacterized protein</fullName>
    </submittedName>
</protein>
<comment type="caution">
    <text evidence="2">The sequence shown here is derived from an EMBL/GenBank/DDBJ whole genome shotgun (WGS) entry which is preliminary data.</text>
</comment>
<evidence type="ECO:0000313" key="3">
    <source>
        <dbReference type="Proteomes" id="UP001208935"/>
    </source>
</evidence>
<feature type="chain" id="PRO_5046391668" evidence="1">
    <location>
        <begin position="37"/>
        <end position="160"/>
    </location>
</feature>
<reference evidence="3" key="1">
    <citation type="submission" date="2023-07" db="EMBL/GenBank/DDBJ databases">
        <title>Verminephrobacter genomes.</title>
        <authorList>
            <person name="Lund M.B."/>
        </authorList>
    </citation>
    <scope>NUCLEOTIDE SEQUENCE [LARGE SCALE GENOMIC DNA]</scope>
    <source>
        <strain evidence="3">AtM5-05</strain>
    </source>
</reference>
<sequence>MFHTRRRRARTLLSTLTRHALAACLLCAVATLPARAQSEVSAALSMLPLASVVGTAEVASSAAGAVGALPVALSVNGAQLTVKAVQASATGTVYLLERVSDAAQVSVQVVGRGVGASAHAVGTVLHCSVIATGVVLSAAGEAIAFVPDAIARALLYNERL</sequence>
<keyword evidence="3" id="KW-1185">Reference proteome</keyword>
<evidence type="ECO:0000313" key="2">
    <source>
        <dbReference type="EMBL" id="MCW5323442.1"/>
    </source>
</evidence>